<dbReference type="AlphaFoldDB" id="A0A7K3NNI5"/>
<evidence type="ECO:0008006" key="4">
    <source>
        <dbReference type="Google" id="ProtNLM"/>
    </source>
</evidence>
<name>A0A7K3NNI5_9BACT</name>
<feature type="chain" id="PRO_5029804869" description="TIGR03067 domain-containing protein" evidence="1">
    <location>
        <begin position="23"/>
        <end position="141"/>
    </location>
</feature>
<dbReference type="Proteomes" id="UP000469724">
    <property type="component" value="Unassembled WGS sequence"/>
</dbReference>
<dbReference type="RefSeq" id="WP_163301810.1">
    <property type="nucleotide sequence ID" value="NZ_JAAGRQ010000027.1"/>
</dbReference>
<evidence type="ECO:0000256" key="1">
    <source>
        <dbReference type="SAM" id="SignalP"/>
    </source>
</evidence>
<protein>
    <recommendedName>
        <fullName evidence="4">TIGR03067 domain-containing protein</fullName>
    </recommendedName>
</protein>
<feature type="signal peptide" evidence="1">
    <location>
        <begin position="1"/>
        <end position="22"/>
    </location>
</feature>
<evidence type="ECO:0000313" key="2">
    <source>
        <dbReference type="EMBL" id="NDY56759.1"/>
    </source>
</evidence>
<evidence type="ECO:0000313" key="3">
    <source>
        <dbReference type="Proteomes" id="UP000469724"/>
    </source>
</evidence>
<comment type="caution">
    <text evidence="2">The sequence shown here is derived from an EMBL/GenBank/DDBJ whole genome shotgun (WGS) entry which is preliminary data.</text>
</comment>
<keyword evidence="1" id="KW-0732">Signal</keyword>
<dbReference type="EMBL" id="JAAGRQ010000027">
    <property type="protein sequence ID" value="NDY56759.1"/>
    <property type="molecule type" value="Genomic_DNA"/>
</dbReference>
<keyword evidence="3" id="KW-1185">Reference proteome</keyword>
<gene>
    <name evidence="2" type="ORF">G3N56_08380</name>
</gene>
<accession>A0A7K3NNI5</accession>
<sequence>MKGFLSCIATLCLLFLATTGLAAGDVPNLAGVWTTTSEGGVIVRGETVGPATHWEKKQTTLKGELTIKEQNGRVLFGEFTSPRNKEAFIAVIGHDGKHIYFADTDGYYDATLIDPDTIEMIYRHVTTADTVAAVGIWKRKK</sequence>
<proteinExistence type="predicted"/>
<reference evidence="2 3" key="1">
    <citation type="submission" date="2020-02" db="EMBL/GenBank/DDBJ databases">
        <title>Comparative genomics of sulfur disproportionating microorganisms.</title>
        <authorList>
            <person name="Ward L.M."/>
            <person name="Bertran E."/>
            <person name="Johnston D.T."/>
        </authorList>
    </citation>
    <scope>NUCLEOTIDE SEQUENCE [LARGE SCALE GENOMIC DNA]</scope>
    <source>
        <strain evidence="2 3">DSM 3696</strain>
    </source>
</reference>
<organism evidence="2 3">
    <name type="scientific">Desulfolutivibrio sulfodismutans</name>
    <dbReference type="NCBI Taxonomy" id="63561"/>
    <lineage>
        <taxon>Bacteria</taxon>
        <taxon>Pseudomonadati</taxon>
        <taxon>Thermodesulfobacteriota</taxon>
        <taxon>Desulfovibrionia</taxon>
        <taxon>Desulfovibrionales</taxon>
        <taxon>Desulfovibrionaceae</taxon>
        <taxon>Desulfolutivibrio</taxon>
    </lineage>
</organism>